<evidence type="ECO:0000256" key="2">
    <source>
        <dbReference type="ARBA" id="ARBA00022679"/>
    </source>
</evidence>
<gene>
    <name evidence="6" type="ORF">EG19_09980</name>
</gene>
<dbReference type="EMBL" id="JMFG01000005">
    <property type="protein sequence ID" value="KDA54743.1"/>
    <property type="molecule type" value="Genomic_DNA"/>
</dbReference>
<dbReference type="Gene3D" id="2.40.50.1070">
    <property type="match status" value="1"/>
</dbReference>
<feature type="binding site" evidence="4">
    <location>
        <position position="333"/>
    </location>
    <ligand>
        <name>S-adenosyl-L-methionine</name>
        <dbReference type="ChEBI" id="CHEBI:59789"/>
    </ligand>
</feature>
<keyword evidence="7" id="KW-1185">Reference proteome</keyword>
<evidence type="ECO:0000259" key="5">
    <source>
        <dbReference type="PROSITE" id="PS50926"/>
    </source>
</evidence>
<proteinExistence type="inferred from homology"/>
<dbReference type="Pfam" id="PF05958">
    <property type="entry name" value="tRNA_U5-meth_tr"/>
    <property type="match status" value="1"/>
</dbReference>
<evidence type="ECO:0000256" key="3">
    <source>
        <dbReference type="ARBA" id="ARBA00022691"/>
    </source>
</evidence>
<accession>A0A062XV43</accession>
<dbReference type="OrthoDB" id="9804590at2"/>
<dbReference type="InterPro" id="IPR029063">
    <property type="entry name" value="SAM-dependent_MTases_sf"/>
</dbReference>
<dbReference type="PANTHER" id="PTHR11061">
    <property type="entry name" value="RNA M5U METHYLTRANSFERASE"/>
    <property type="match status" value="1"/>
</dbReference>
<dbReference type="Gene3D" id="3.40.50.150">
    <property type="entry name" value="Vaccinia Virus protein VP39"/>
    <property type="match status" value="1"/>
</dbReference>
<dbReference type="InterPro" id="IPR002792">
    <property type="entry name" value="TRAM_dom"/>
</dbReference>
<protein>
    <recommendedName>
        <fullName evidence="5">TRAM domain-containing protein</fullName>
    </recommendedName>
</protein>
<dbReference type="InterPro" id="IPR010280">
    <property type="entry name" value="U5_MeTrfase_fam"/>
</dbReference>
<feature type="domain" description="TRAM" evidence="5">
    <location>
        <begin position="1"/>
        <end position="52"/>
    </location>
</feature>
<dbReference type="Proteomes" id="UP000027284">
    <property type="component" value="Unassembled WGS sequence"/>
</dbReference>
<dbReference type="GO" id="GO:0070475">
    <property type="term" value="P:rRNA base methylation"/>
    <property type="evidence" value="ECO:0007669"/>
    <property type="project" value="TreeGrafter"/>
</dbReference>
<dbReference type="InterPro" id="IPR012340">
    <property type="entry name" value="NA-bd_OB-fold"/>
</dbReference>
<dbReference type="SUPFAM" id="SSF53335">
    <property type="entry name" value="S-adenosyl-L-methionine-dependent methyltransferases"/>
    <property type="match status" value="1"/>
</dbReference>
<name>A0A062XV43_9BACT</name>
<comment type="caution">
    <text evidence="6">The sequence shown here is derived from an EMBL/GenBank/DDBJ whole genome shotgun (WGS) entry which is preliminary data.</text>
</comment>
<dbReference type="SUPFAM" id="SSF50249">
    <property type="entry name" value="Nucleic acid-binding proteins"/>
    <property type="match status" value="1"/>
</dbReference>
<feature type="binding site" evidence="4">
    <location>
        <position position="292"/>
    </location>
    <ligand>
        <name>S-adenosyl-L-methionine</name>
        <dbReference type="ChEBI" id="CHEBI:59789"/>
    </ligand>
</feature>
<keyword evidence="2 4" id="KW-0808">Transferase</keyword>
<dbReference type="AlphaFoldDB" id="A0A062XV43"/>
<evidence type="ECO:0000256" key="4">
    <source>
        <dbReference type="PROSITE-ProRule" id="PRU01024"/>
    </source>
</evidence>
<keyword evidence="3 4" id="KW-0949">S-adenosyl-L-methionine</keyword>
<evidence type="ECO:0000313" key="7">
    <source>
        <dbReference type="Proteomes" id="UP000027284"/>
    </source>
</evidence>
<comment type="similarity">
    <text evidence="4">Belongs to the class I-like SAM-binding methyltransferase superfamily. RNA M5U methyltransferase family.</text>
</comment>
<dbReference type="STRING" id="1312852.EG19_09980"/>
<dbReference type="PANTHER" id="PTHR11061:SF30">
    <property type="entry name" value="TRNA (URACIL(54)-C(5))-METHYLTRANSFERASE"/>
    <property type="match status" value="1"/>
</dbReference>
<dbReference type="Gene3D" id="2.40.50.140">
    <property type="entry name" value="Nucleic acid-binding proteins"/>
    <property type="match status" value="1"/>
</dbReference>
<dbReference type="PROSITE" id="PS50926">
    <property type="entry name" value="TRAM"/>
    <property type="match status" value="1"/>
</dbReference>
<sequence>MELEIKTLAFGGRGVARQGGEVWFVSNALPGERVTVAEERRRRGIVEARTLEVLSPSPWREPDPCPKAFGECGGCDLAHVAAGFREKAYKTSLLGALRGAPEALRTAVEAATFFPSPWHYRLRGRLHWAPEAQVLGFYAPSSHRVASLEGCRVLSPGTLALLPAWAESLKNANLPAGELEFLEDLPGERRLLLFRGLFSGELPRLPGVDGFWGIRGRGWGQRELTLELPLPLTVPVGSFVQGNRFLLAELWRMVEALVREEGFSRVVDLYAGVGFLAAAARFGGAQELTVVEVSPRAARAARANLPQARVLSMPAEAAVGQGALVGADLVILDPPRGGLSPAVREAVAAAKLSSLLYVSCDPACLARDAKVLVDAGFAVRWAKLFDLFAGTHHVELAVLFRKT</sequence>
<feature type="binding site" evidence="4">
    <location>
        <position position="270"/>
    </location>
    <ligand>
        <name>S-adenosyl-L-methionine</name>
        <dbReference type="ChEBI" id="CHEBI:59789"/>
    </ligand>
</feature>
<feature type="active site" description="Nucleophile" evidence="4">
    <location>
        <position position="360"/>
    </location>
</feature>
<dbReference type="RefSeq" id="WP_038046963.1">
    <property type="nucleotide sequence ID" value="NZ_JMFG01000005.1"/>
</dbReference>
<reference evidence="6 7" key="1">
    <citation type="submission" date="2014-04" db="EMBL/GenBank/DDBJ databases">
        <title>The Genome Sequence of Thermoanaerobaculum aquaticum MP-01, The First Cultivated Group 23 Acidobacterium.</title>
        <authorList>
            <person name="Stamps B.W."/>
            <person name="Losey N.A."/>
            <person name="Lawson P.A."/>
            <person name="Stevenson B.S."/>
        </authorList>
    </citation>
    <scope>NUCLEOTIDE SEQUENCE [LARGE SCALE GENOMIC DNA]</scope>
    <source>
        <strain evidence="6 7">MP-01</strain>
    </source>
</reference>
<evidence type="ECO:0000313" key="6">
    <source>
        <dbReference type="EMBL" id="KDA54743.1"/>
    </source>
</evidence>
<keyword evidence="1 4" id="KW-0489">Methyltransferase</keyword>
<dbReference type="PROSITE" id="PS51687">
    <property type="entry name" value="SAM_MT_RNA_M5U"/>
    <property type="match status" value="1"/>
</dbReference>
<evidence type="ECO:0000256" key="1">
    <source>
        <dbReference type="ARBA" id="ARBA00022603"/>
    </source>
</evidence>
<dbReference type="GO" id="GO:0070041">
    <property type="term" value="F:rRNA (uridine-C5-)-methyltransferase activity"/>
    <property type="evidence" value="ECO:0007669"/>
    <property type="project" value="TreeGrafter"/>
</dbReference>
<feature type="binding site" evidence="4">
    <location>
        <position position="241"/>
    </location>
    <ligand>
        <name>S-adenosyl-L-methionine</name>
        <dbReference type="ChEBI" id="CHEBI:59789"/>
    </ligand>
</feature>
<organism evidence="6 7">
    <name type="scientific">Thermoanaerobaculum aquaticum</name>
    <dbReference type="NCBI Taxonomy" id="1312852"/>
    <lineage>
        <taxon>Bacteria</taxon>
        <taxon>Pseudomonadati</taxon>
        <taxon>Acidobacteriota</taxon>
        <taxon>Thermoanaerobaculia</taxon>
        <taxon>Thermoanaerobaculales</taxon>
        <taxon>Thermoanaerobaculaceae</taxon>
        <taxon>Thermoanaerobaculum</taxon>
    </lineage>
</organism>